<accession>G4MLG4</accession>
<dbReference type="KEGG" id="mgr:MGG_08663"/>
<dbReference type="OMA" id="REYRIPR"/>
<dbReference type="PANTHER" id="PTHR37171:SF1">
    <property type="entry name" value="SERINE_THREONINE-PROTEIN KINASE YRZF-RELATED"/>
    <property type="match status" value="1"/>
</dbReference>
<protein>
    <recommendedName>
        <fullName evidence="2">Protein kinase domain-containing protein</fullName>
    </recommendedName>
</protein>
<dbReference type="GO" id="GO:0004672">
    <property type="term" value="F:protein kinase activity"/>
    <property type="evidence" value="ECO:0007669"/>
    <property type="project" value="InterPro"/>
</dbReference>
<reference evidence="3 4" key="1">
    <citation type="journal article" date="2005" name="Nature">
        <title>The genome sequence of the rice blast fungus Magnaporthe grisea.</title>
        <authorList>
            <person name="Dean R.A."/>
            <person name="Talbot N.J."/>
            <person name="Ebbole D.J."/>
            <person name="Farman M.L."/>
            <person name="Mitchell T.K."/>
            <person name="Orbach M.J."/>
            <person name="Thon M."/>
            <person name="Kulkarni R."/>
            <person name="Xu J.R."/>
            <person name="Pan H."/>
            <person name="Read N.D."/>
            <person name="Lee Y.H."/>
            <person name="Carbone I."/>
            <person name="Brown D."/>
            <person name="Oh Y.Y."/>
            <person name="Donofrio N."/>
            <person name="Jeong J.S."/>
            <person name="Soanes D.M."/>
            <person name="Djonovic S."/>
            <person name="Kolomiets E."/>
            <person name="Rehmeyer C."/>
            <person name="Li W."/>
            <person name="Harding M."/>
            <person name="Kim S."/>
            <person name="Lebrun M.H."/>
            <person name="Bohnert H."/>
            <person name="Coughlan S."/>
            <person name="Butler J."/>
            <person name="Calvo S."/>
            <person name="Ma L.J."/>
            <person name="Nicol R."/>
            <person name="Purcell S."/>
            <person name="Nusbaum C."/>
            <person name="Galagan J.E."/>
            <person name="Birren B.W."/>
        </authorList>
    </citation>
    <scope>NUCLEOTIDE SEQUENCE [LARGE SCALE GENOMIC DNA]</scope>
    <source>
        <strain evidence="4">70-15 / ATCC MYA-4617 / FGSC 8958</strain>
    </source>
</reference>
<sequence>MHLRVMDELTSVEELRRQLREAEQRAEKEQQRAEREQQRAEEAEKERQQERQRAEASEQQTRPTTLDEYIAACHDLVFSSFNIERDQKLTSKGPITNPRNKWCPTNVRPWSDFIQQQRITFGTVYDTFPADSRVFENRAFLTGLGKRISVRKIADEKTLESFLHSSVEDPVKAIIGKLKEVEGVRSAFDLGNGIIFENHPHAISDVAEEVVYRDTPSTPPATPNHSLDFNRLRPDQICVYRSNDAGSERRTMIYISEYKPPHKLTAPHLRVGLRPMNIYKEVVNRKTIPTSMDPDARFQYHAERLTAAAITQTYHYIIEGGLEYGLLTTGEAIVFLKIDWREPETLFYHLAKPNAEVLAHPDHFHLCTAVGQYLAFSLMALGLPGEKRLRGQDERHQATQKLKTWVEDFDTTLRSIPEDERLAPDSSPGYQPETYKGVDRSPYLLRRRRHRHVGDEPKKEYEHREPGESSDDESARDLPDTPSPTERRIRRKGRGAQGARRSERILARRPRGGGGEGSNEKDRPYCTQKCLSGLVKGGLLDAKCPNMALHNRQPSSHSNRNSGPSRACARHPINRAEFLNLLFEQLQRSLDKGITPLGYGGARGVLFKVCLVNYGYTFVGKGTVRAFVKDLEHEAAVYTRLQPIQGVYVPVFLGVIDLRIINRVYYYDHRVYVIHMTFLSWGGCDLDATGITGGGEEELERKAMRSLHAVHQLGVAHKDVRGANMLFNAETSGVMMIDFERALLLEPPRPPLVQLASNKRKRKPDVVYPTKSGKPVGRSQVSRVFSEDIGLMKMAFDRPQPF</sequence>
<dbReference type="EMBL" id="CM001231">
    <property type="protein sequence ID" value="EHA58485.1"/>
    <property type="molecule type" value="Genomic_DNA"/>
</dbReference>
<feature type="compositionally biased region" description="Basic and acidic residues" evidence="1">
    <location>
        <begin position="1"/>
        <end position="56"/>
    </location>
</feature>
<dbReference type="InParanoid" id="G4MLG4"/>
<feature type="domain" description="Protein kinase" evidence="2">
    <location>
        <begin position="591"/>
        <end position="802"/>
    </location>
</feature>
<name>G4MLG4_PYRO7</name>
<dbReference type="VEuPathDB" id="FungiDB:MGG_08663"/>
<dbReference type="PROSITE" id="PS50011">
    <property type="entry name" value="PROTEIN_KINASE_DOM"/>
    <property type="match status" value="1"/>
</dbReference>
<feature type="region of interest" description="Disordered" evidence="1">
    <location>
        <begin position="1"/>
        <end position="64"/>
    </location>
</feature>
<dbReference type="STRING" id="242507.G4MLG4"/>
<evidence type="ECO:0000256" key="1">
    <source>
        <dbReference type="SAM" id="MobiDB-lite"/>
    </source>
</evidence>
<dbReference type="SUPFAM" id="SSF56112">
    <property type="entry name" value="Protein kinase-like (PK-like)"/>
    <property type="match status" value="1"/>
</dbReference>
<dbReference type="InterPro" id="IPR000719">
    <property type="entry name" value="Prot_kinase_dom"/>
</dbReference>
<evidence type="ECO:0000313" key="3">
    <source>
        <dbReference type="EMBL" id="EHA58485.1"/>
    </source>
</evidence>
<dbReference type="PANTHER" id="PTHR37171">
    <property type="entry name" value="SERINE/THREONINE-PROTEIN KINASE YRZF-RELATED"/>
    <property type="match status" value="1"/>
</dbReference>
<dbReference type="GeneID" id="2678858"/>
<organism evidence="3 4">
    <name type="scientific">Pyricularia oryzae (strain 70-15 / ATCC MYA-4617 / FGSC 8958)</name>
    <name type="common">Rice blast fungus</name>
    <name type="synonym">Magnaporthe oryzae</name>
    <dbReference type="NCBI Taxonomy" id="242507"/>
    <lineage>
        <taxon>Eukaryota</taxon>
        <taxon>Fungi</taxon>
        <taxon>Dikarya</taxon>
        <taxon>Ascomycota</taxon>
        <taxon>Pezizomycotina</taxon>
        <taxon>Sordariomycetes</taxon>
        <taxon>Sordariomycetidae</taxon>
        <taxon>Magnaporthales</taxon>
        <taxon>Pyriculariaceae</taxon>
        <taxon>Pyricularia</taxon>
    </lineage>
</organism>
<dbReference type="eggNOG" id="ENOG502SJ0M">
    <property type="taxonomic scope" value="Eukaryota"/>
</dbReference>
<keyword evidence="4" id="KW-1185">Reference proteome</keyword>
<dbReference type="AlphaFoldDB" id="G4MLG4"/>
<dbReference type="InterPro" id="IPR052396">
    <property type="entry name" value="Meiotic_Drive_Suppr_Kinase"/>
</dbReference>
<reference key="2">
    <citation type="submission" date="2011-05" db="EMBL/GenBank/DDBJ databases">
        <title>The Genome Sequence of Magnaporthe oryzae 70-15.</title>
        <authorList>
            <consortium name="The Broad Institute Genome Sequencing Platform"/>
            <person name="Ma L.-J."/>
            <person name="Dead R."/>
            <person name="Young S.K."/>
            <person name="Zeng Q."/>
            <person name="Gargeya S."/>
            <person name="Fitzgerald M."/>
            <person name="Haas B."/>
            <person name="Abouelleil A."/>
            <person name="Alvarado L."/>
            <person name="Arachchi H.M."/>
            <person name="Berlin A."/>
            <person name="Brown A."/>
            <person name="Chapman S.B."/>
            <person name="Chen Z."/>
            <person name="Dunbar C."/>
            <person name="Freedman E."/>
            <person name="Gearin G."/>
            <person name="Gellesch M."/>
            <person name="Goldberg J."/>
            <person name="Griggs A."/>
            <person name="Gujja S."/>
            <person name="Heiman D."/>
            <person name="Howarth C."/>
            <person name="Larson L."/>
            <person name="Lui A."/>
            <person name="MacDonald P.J.P."/>
            <person name="Mehta T."/>
            <person name="Montmayeur A."/>
            <person name="Murphy C."/>
            <person name="Neiman D."/>
            <person name="Pearson M."/>
            <person name="Priest M."/>
            <person name="Roberts A."/>
            <person name="Saif S."/>
            <person name="Shea T."/>
            <person name="Shenoy N."/>
            <person name="Sisk P."/>
            <person name="Stolte C."/>
            <person name="Sykes S."/>
            <person name="Yandava C."/>
            <person name="Wortman J."/>
            <person name="Nusbaum C."/>
            <person name="Birren B."/>
        </authorList>
    </citation>
    <scope>NUCLEOTIDE SEQUENCE</scope>
    <source>
        <strain>70-15</strain>
    </source>
</reference>
<evidence type="ECO:0000259" key="2">
    <source>
        <dbReference type="PROSITE" id="PS50011"/>
    </source>
</evidence>
<dbReference type="HOGENOM" id="CLU_010672_2_0_1"/>
<feature type="compositionally biased region" description="Basic and acidic residues" evidence="1">
    <location>
        <begin position="453"/>
        <end position="479"/>
    </location>
</feature>
<dbReference type="OrthoDB" id="8905873at2759"/>
<feature type="region of interest" description="Disordered" evidence="1">
    <location>
        <begin position="416"/>
        <end position="523"/>
    </location>
</feature>
<dbReference type="InterPro" id="IPR011009">
    <property type="entry name" value="Kinase-like_dom_sf"/>
</dbReference>
<proteinExistence type="predicted"/>
<dbReference type="GO" id="GO:0005524">
    <property type="term" value="F:ATP binding"/>
    <property type="evidence" value="ECO:0007669"/>
    <property type="project" value="InterPro"/>
</dbReference>
<dbReference type="Proteomes" id="UP000009058">
    <property type="component" value="Chromosome 1"/>
</dbReference>
<evidence type="ECO:0000313" key="4">
    <source>
        <dbReference type="Proteomes" id="UP000009058"/>
    </source>
</evidence>
<dbReference type="RefSeq" id="XP_003711097.1">
    <property type="nucleotide sequence ID" value="XM_003711049.1"/>
</dbReference>
<gene>
    <name evidence="3" type="ORF">MGG_08663</name>
</gene>